<accession>A0ACC2GXR3</accession>
<name>A0ACC2GXR3_DALPE</name>
<sequence>MYTGRELSQSLKKKKLQPEEFRRKPALMTMLPSLLLFSLVFTLGDTGGGWRHESEGEMFPDYQQKDVRKDWPYQEGPHQQKNVRKEWLPQEVSHYQKVIRKEQPPLQEVRNYQKVVPSKQEVTNYQKVVRKEQPQQQVSNYQKVQREGWPDQEVPQSGRGHHGQTGHHRGHHRGDHRGDRYKADKEIFRILVENMPQEHQAEWFQAEKEAMQSLKDMLPQDVWNEWRELLALVPDQELGNRNEDRLDVEREFFRILIANMAPDHLKQWFQAEKEVILNTPRDGWSIWHEQEAPIDVVRPNRVVPSYPKVGRTETPKQDVSHHPKGYKDDDQLDVNKEIIQIIIENMPLEHQLEWFQAEKEAVEMMAHLLPPDVWELWTDLLMLVPSQPKGHRNENRLEVQRELFLILIANLPPDHLRKLIQTEKEVIMNMGILTSPGYKRPGSDRPHGSDHRESSPLLPGPDRTHISQPRPGYEHPDNSPPRHGSAPGYHYVPRPGSDRVESSPLLPGPDRTHISQPRPGREQTHISQPRPGREQTHISQPRPGYEHPANSPLRHGSAPGYHYVPRPGSDRMESSPLLPGPDNTHTFHPRPGRKPTHISQPRPVYEHPDSSPPRPGPDRTLISYLRPGRDQIQISPPRPGGDQEQISPSRPGRYQIQISPPRPGGDQEQISPSRPGRYQIQSSPPRPGRDEIQISPPRAGRDEIQSSPPRPGRDEIQISPPRPGRNQIQISPPRPGRNQIQISPPRPGRNQIQISPPRPGYDYSDEEQQYFPRDSRSEEQTIMPNQNNHQPSGSTCPDGWHGHANKCYVYVPIRATWSEAERNCWHLGGNLVSVNDHSEYMFLLSVIEKSTKRDQRAWIGATDAVQEGLWLWSDGSRLKYNNWSYGQPSNYKGQEHCMEMNYGADRGQNDAPCWHEFPFLCSS</sequence>
<comment type="caution">
    <text evidence="1">The sequence shown here is derived from an EMBL/GenBank/DDBJ whole genome shotgun (WGS) entry which is preliminary data.</text>
</comment>
<dbReference type="Proteomes" id="UP001157502">
    <property type="component" value="Chromosome 8"/>
</dbReference>
<keyword evidence="2" id="KW-1185">Reference proteome</keyword>
<dbReference type="EMBL" id="CM055735">
    <property type="protein sequence ID" value="KAJ8008533.1"/>
    <property type="molecule type" value="Genomic_DNA"/>
</dbReference>
<organism evidence="1 2">
    <name type="scientific">Dallia pectoralis</name>
    <name type="common">Alaska blackfish</name>
    <dbReference type="NCBI Taxonomy" id="75939"/>
    <lineage>
        <taxon>Eukaryota</taxon>
        <taxon>Metazoa</taxon>
        <taxon>Chordata</taxon>
        <taxon>Craniata</taxon>
        <taxon>Vertebrata</taxon>
        <taxon>Euteleostomi</taxon>
        <taxon>Actinopterygii</taxon>
        <taxon>Neopterygii</taxon>
        <taxon>Teleostei</taxon>
        <taxon>Protacanthopterygii</taxon>
        <taxon>Esociformes</taxon>
        <taxon>Umbridae</taxon>
        <taxon>Dallia</taxon>
    </lineage>
</organism>
<proteinExistence type="predicted"/>
<protein>
    <submittedName>
        <fullName evidence="1">Uncharacterized protein</fullName>
    </submittedName>
</protein>
<gene>
    <name evidence="1" type="ORF">DPEC_G00105860</name>
</gene>
<evidence type="ECO:0000313" key="1">
    <source>
        <dbReference type="EMBL" id="KAJ8008533.1"/>
    </source>
</evidence>
<evidence type="ECO:0000313" key="2">
    <source>
        <dbReference type="Proteomes" id="UP001157502"/>
    </source>
</evidence>
<reference evidence="1" key="1">
    <citation type="submission" date="2021-05" db="EMBL/GenBank/DDBJ databases">
        <authorList>
            <person name="Pan Q."/>
            <person name="Jouanno E."/>
            <person name="Zahm M."/>
            <person name="Klopp C."/>
            <person name="Cabau C."/>
            <person name="Louis A."/>
            <person name="Berthelot C."/>
            <person name="Parey E."/>
            <person name="Roest Crollius H."/>
            <person name="Montfort J."/>
            <person name="Robinson-Rechavi M."/>
            <person name="Bouchez O."/>
            <person name="Lampietro C."/>
            <person name="Lopez Roques C."/>
            <person name="Donnadieu C."/>
            <person name="Postlethwait J."/>
            <person name="Bobe J."/>
            <person name="Dillon D."/>
            <person name="Chandos A."/>
            <person name="von Hippel F."/>
            <person name="Guiguen Y."/>
        </authorList>
    </citation>
    <scope>NUCLEOTIDE SEQUENCE</scope>
    <source>
        <strain evidence="1">YG-Jan2019</strain>
    </source>
</reference>